<evidence type="ECO:0000313" key="1">
    <source>
        <dbReference type="EMBL" id="TKW61395.1"/>
    </source>
</evidence>
<gene>
    <name evidence="1" type="ORF">DI628_01855</name>
</gene>
<dbReference type="Proteomes" id="UP000320948">
    <property type="component" value="Unassembled WGS sequence"/>
</dbReference>
<dbReference type="AlphaFoldDB" id="A0A6N4RBJ6"/>
<dbReference type="EMBL" id="VAFM01000001">
    <property type="protein sequence ID" value="TKW61395.1"/>
    <property type="molecule type" value="Genomic_DNA"/>
</dbReference>
<organism evidence="1 2">
    <name type="scientific">Blastochloris viridis</name>
    <name type="common">Rhodopseudomonas viridis</name>
    <dbReference type="NCBI Taxonomy" id="1079"/>
    <lineage>
        <taxon>Bacteria</taxon>
        <taxon>Pseudomonadati</taxon>
        <taxon>Pseudomonadota</taxon>
        <taxon>Alphaproteobacteria</taxon>
        <taxon>Hyphomicrobiales</taxon>
        <taxon>Blastochloridaceae</taxon>
        <taxon>Blastochloris</taxon>
    </lineage>
</organism>
<comment type="caution">
    <text evidence="1">The sequence shown here is derived from an EMBL/GenBank/DDBJ whole genome shotgun (WGS) entry which is preliminary data.</text>
</comment>
<proteinExistence type="predicted"/>
<protein>
    <submittedName>
        <fullName evidence="1">Uncharacterized protein</fullName>
    </submittedName>
</protein>
<evidence type="ECO:0000313" key="2">
    <source>
        <dbReference type="Proteomes" id="UP000320948"/>
    </source>
</evidence>
<reference evidence="1 2" key="1">
    <citation type="journal article" date="2017" name="Nat. Commun.">
        <title>In situ click chemistry generation of cyclooxygenase-2 inhibitors.</title>
        <authorList>
            <person name="Bhardwaj A."/>
            <person name="Kaur J."/>
            <person name="Wuest M."/>
            <person name="Wuest F."/>
        </authorList>
    </citation>
    <scope>NUCLEOTIDE SEQUENCE [LARGE SCALE GENOMIC DNA]</scope>
    <source>
        <strain evidence="1">S2_018_000_R2_106</strain>
    </source>
</reference>
<sequence>MTIQKYYENLFSNSATQFTTLIADTDALKEFIKAHNLSADFDLILSTIEDRPESKLLAYASREYKVALYSCAAANYRLAYSSLRLVFEMALASVYFSAYEIKLRKWLISAEDIVWAPIIDKENGIFANQFIKPFNSNLETIGKQYGVIAETAYRECSEYVHGNYHTQPDITDKIVFNADTSKKWNDLCDSIFMTFLFAFTARYIMFLSQQNRDKIEKILIERLGHLEVVQDIYGKGA</sequence>
<accession>A0A6N4RBJ6</accession>
<name>A0A6N4RBJ6_BLAVI</name>